<proteinExistence type="predicted"/>
<organism evidence="1 2">
    <name type="scientific">Cetraspora pellucida</name>
    <dbReference type="NCBI Taxonomy" id="1433469"/>
    <lineage>
        <taxon>Eukaryota</taxon>
        <taxon>Fungi</taxon>
        <taxon>Fungi incertae sedis</taxon>
        <taxon>Mucoromycota</taxon>
        <taxon>Glomeromycotina</taxon>
        <taxon>Glomeromycetes</taxon>
        <taxon>Diversisporales</taxon>
        <taxon>Gigasporaceae</taxon>
        <taxon>Cetraspora</taxon>
    </lineage>
</organism>
<keyword evidence="2" id="KW-1185">Reference proteome</keyword>
<dbReference type="Proteomes" id="UP000789759">
    <property type="component" value="Unassembled WGS sequence"/>
</dbReference>
<reference evidence="1" key="1">
    <citation type="submission" date="2021-06" db="EMBL/GenBank/DDBJ databases">
        <authorList>
            <person name="Kallberg Y."/>
            <person name="Tangrot J."/>
            <person name="Rosling A."/>
        </authorList>
    </citation>
    <scope>NUCLEOTIDE SEQUENCE</scope>
    <source>
        <strain evidence="1">FL966</strain>
    </source>
</reference>
<dbReference type="AlphaFoldDB" id="A0A9N9FVM5"/>
<feature type="non-terminal residue" evidence="1">
    <location>
        <position position="1"/>
    </location>
</feature>
<name>A0A9N9FVM5_9GLOM</name>
<sequence length="41" mass="4696">KDEATWSTIEEEVLETLFSSVDQEDPLDDTLVVKEINIKLC</sequence>
<comment type="caution">
    <text evidence="1">The sequence shown here is derived from an EMBL/GenBank/DDBJ whole genome shotgun (WGS) entry which is preliminary data.</text>
</comment>
<gene>
    <name evidence="1" type="ORF">CPELLU_LOCUS5418</name>
</gene>
<evidence type="ECO:0000313" key="2">
    <source>
        <dbReference type="Proteomes" id="UP000789759"/>
    </source>
</evidence>
<accession>A0A9N9FVM5</accession>
<protein>
    <submittedName>
        <fullName evidence="1">24141_t:CDS:1</fullName>
    </submittedName>
</protein>
<dbReference type="EMBL" id="CAJVQA010003078">
    <property type="protein sequence ID" value="CAG8565753.1"/>
    <property type="molecule type" value="Genomic_DNA"/>
</dbReference>
<evidence type="ECO:0000313" key="1">
    <source>
        <dbReference type="EMBL" id="CAG8565753.1"/>
    </source>
</evidence>